<gene>
    <name evidence="2" type="ORF">MANAM107_16150</name>
</gene>
<dbReference type="Proteomes" id="UP000824496">
    <property type="component" value="Chromosome"/>
</dbReference>
<proteinExistence type="predicted"/>
<evidence type="ECO:0000256" key="1">
    <source>
        <dbReference type="SAM" id="MobiDB-lite"/>
    </source>
</evidence>
<sequence>MGATLPARGGPRHTGTTAIRRPPRPYPVAHPAVRPTVRPGPASRYRLPRQAPCPTRPDSGALQG</sequence>
<reference evidence="2 3" key="1">
    <citation type="submission" date="2021-08" db="EMBL/GenBank/DDBJ databases">
        <title>Whole genome sequence of novel Actinomyces species strain MAS-1.</title>
        <authorList>
            <person name="Saito M."/>
            <person name="Kuwahara N."/>
            <person name="Takizawa T."/>
            <person name="Gotouda H."/>
            <person name="Ochiai T."/>
        </authorList>
    </citation>
    <scope>NUCLEOTIDE SEQUENCE [LARGE SCALE GENOMIC DNA]</scope>
    <source>
        <strain evidence="2 3">MAS-1</strain>
    </source>
</reference>
<name>A0ABN6K8X7_9ACTO</name>
<dbReference type="EMBL" id="AP025017">
    <property type="protein sequence ID" value="BDA64781.1"/>
    <property type="molecule type" value="Genomic_DNA"/>
</dbReference>
<keyword evidence="3" id="KW-1185">Reference proteome</keyword>
<evidence type="ECO:0000313" key="3">
    <source>
        <dbReference type="Proteomes" id="UP000824496"/>
    </source>
</evidence>
<feature type="region of interest" description="Disordered" evidence="1">
    <location>
        <begin position="1"/>
        <end position="64"/>
    </location>
</feature>
<evidence type="ECO:0000313" key="2">
    <source>
        <dbReference type="EMBL" id="BDA64781.1"/>
    </source>
</evidence>
<organism evidence="2 3">
    <name type="scientific">Actinomyces capricornis</name>
    <dbReference type="NCBI Taxonomy" id="2755559"/>
    <lineage>
        <taxon>Bacteria</taxon>
        <taxon>Bacillati</taxon>
        <taxon>Actinomycetota</taxon>
        <taxon>Actinomycetes</taxon>
        <taxon>Actinomycetales</taxon>
        <taxon>Actinomycetaceae</taxon>
        <taxon>Actinomyces</taxon>
    </lineage>
</organism>
<accession>A0ABN6K8X7</accession>
<protein>
    <submittedName>
        <fullName evidence="2">Uncharacterized protein</fullName>
    </submittedName>
</protein>